<sequence length="218" mass="24863">MKKYWELTRTKVDAMSTRERAMIFSVAVGLLILLLNALMLDPLLVRQKTISQQMAQQEQETNNLQQAIKAILQAKQDIQHSPLRVRISELKAQLQENENFLKERSARLVDPAKMAALLEQVLSRNDKLQLVELKTLPLSLLLEQKTDAKTAAPPVYKHGVQITVRGDYLDLLRYLTALETMPIQMFWGEVSLSVAKHPDSLLTLTVYTLSLDKTWLTV</sequence>
<evidence type="ECO:0000313" key="4">
    <source>
        <dbReference type="Proteomes" id="UP000001235"/>
    </source>
</evidence>
<feature type="transmembrane region" description="Helical" evidence="2">
    <location>
        <begin position="21"/>
        <end position="40"/>
    </location>
</feature>
<dbReference type="OrthoDB" id="9151209at2"/>
<evidence type="ECO:0000256" key="2">
    <source>
        <dbReference type="SAM" id="Phobius"/>
    </source>
</evidence>
<organism evidence="3 4">
    <name type="scientific">Gallionella capsiferriformans (strain ES-2)</name>
    <name type="common">Gallionella ferruginea capsiferriformans (strain ES-2)</name>
    <dbReference type="NCBI Taxonomy" id="395494"/>
    <lineage>
        <taxon>Bacteria</taxon>
        <taxon>Pseudomonadati</taxon>
        <taxon>Pseudomonadota</taxon>
        <taxon>Betaproteobacteria</taxon>
        <taxon>Nitrosomonadales</taxon>
        <taxon>Gallionellaceae</taxon>
        <taxon>Gallionella</taxon>
    </lineage>
</organism>
<keyword evidence="2" id="KW-1133">Transmembrane helix</keyword>
<protein>
    <submittedName>
        <fullName evidence="3">Putative mannose-sensitive agglutinin (MSHA)</fullName>
    </submittedName>
</protein>
<dbReference type="HOGENOM" id="CLU_102941_0_0_4"/>
<keyword evidence="1" id="KW-0175">Coiled coil</keyword>
<accession>D9SJ06</accession>
<reference evidence="3 4" key="1">
    <citation type="submission" date="2010-08" db="EMBL/GenBank/DDBJ databases">
        <title>Complete sequence of Gallionella capsiferriformans ES-2.</title>
        <authorList>
            <consortium name="US DOE Joint Genome Institute"/>
            <person name="Lucas S."/>
            <person name="Copeland A."/>
            <person name="Lapidus A."/>
            <person name="Cheng J.-F."/>
            <person name="Bruce D."/>
            <person name="Goodwin L."/>
            <person name="Pitluck S."/>
            <person name="Chertkov O."/>
            <person name="Davenport K.W."/>
            <person name="Detter J.C."/>
            <person name="Han C."/>
            <person name="Tapia R."/>
            <person name="Land M."/>
            <person name="Hauser L."/>
            <person name="Chang Y.-J."/>
            <person name="Jeffries C."/>
            <person name="Kyrpides N."/>
            <person name="Ivanova N."/>
            <person name="Mikhailova N."/>
            <person name="Shelobolina E.S."/>
            <person name="Picardal F."/>
            <person name="Roden E."/>
            <person name="Emerson D."/>
            <person name="Woyke T."/>
        </authorList>
    </citation>
    <scope>NUCLEOTIDE SEQUENCE [LARGE SCALE GENOMIC DNA]</scope>
    <source>
        <strain evidence="3 4">ES-2</strain>
    </source>
</reference>
<dbReference type="eggNOG" id="COG3167">
    <property type="taxonomic scope" value="Bacteria"/>
</dbReference>
<evidence type="ECO:0000256" key="1">
    <source>
        <dbReference type="SAM" id="Coils"/>
    </source>
</evidence>
<gene>
    <name evidence="3" type="ordered locus">Galf_0237</name>
</gene>
<name>D9SJ06_GALCS</name>
<dbReference type="AlphaFoldDB" id="D9SJ06"/>
<keyword evidence="2" id="KW-0472">Membrane</keyword>
<feature type="coiled-coil region" evidence="1">
    <location>
        <begin position="47"/>
        <end position="77"/>
    </location>
</feature>
<dbReference type="Proteomes" id="UP000001235">
    <property type="component" value="Chromosome"/>
</dbReference>
<dbReference type="RefSeq" id="WP_013292225.1">
    <property type="nucleotide sequence ID" value="NC_014394.1"/>
</dbReference>
<keyword evidence="4" id="KW-1185">Reference proteome</keyword>
<dbReference type="EMBL" id="CP002159">
    <property type="protein sequence ID" value="ADL54282.1"/>
    <property type="molecule type" value="Genomic_DNA"/>
</dbReference>
<evidence type="ECO:0000313" key="3">
    <source>
        <dbReference type="EMBL" id="ADL54282.1"/>
    </source>
</evidence>
<dbReference type="STRING" id="395494.Galf_0237"/>
<proteinExistence type="predicted"/>
<keyword evidence="2" id="KW-0812">Transmembrane</keyword>
<dbReference type="KEGG" id="gca:Galf_0237"/>